<dbReference type="Gene3D" id="1.10.12.10">
    <property type="entry name" value="Lyase 2-enoyl-coa Hydratase, Chain A, domain 2"/>
    <property type="match status" value="1"/>
</dbReference>
<dbReference type="EMBL" id="JBHRTI010000003">
    <property type="protein sequence ID" value="MFC3147434.1"/>
    <property type="molecule type" value="Genomic_DNA"/>
</dbReference>
<sequence length="263" mass="28015">MGEASHPRAAANPAAPGQINLVLDGPIATLHISNPARRNALTVAMWHQITQSARLLADMPAVRCIVLRGVGGQFCAGADISEMPTVRHDRATGTAYHEDVIRPALTALLALDKPLIAGIEGDCVGGGLELTACCDLRVANNDARFGAPVLHKGFPLAPFEWQVVSSAFGRAATMGLLVSGELIEAPRALALGMLQHVWPRAGFEWQLADLARRVSQTAPAAVAVAKQLARGQCPDPYVFLDSPDYREGILAFLERRAPHFGKP</sequence>
<evidence type="ECO:0000256" key="1">
    <source>
        <dbReference type="ARBA" id="ARBA00005254"/>
    </source>
</evidence>
<dbReference type="InterPro" id="IPR001753">
    <property type="entry name" value="Enoyl-CoA_hydra/iso"/>
</dbReference>
<dbReference type="PANTHER" id="PTHR42964">
    <property type="entry name" value="ENOYL-COA HYDRATASE"/>
    <property type="match status" value="1"/>
</dbReference>
<evidence type="ECO:0000313" key="2">
    <source>
        <dbReference type="EMBL" id="MFC3147434.1"/>
    </source>
</evidence>
<dbReference type="Pfam" id="PF00378">
    <property type="entry name" value="ECH_1"/>
    <property type="match status" value="1"/>
</dbReference>
<accession>A0ABV7H0J7</accession>
<name>A0ABV7H0J7_9BURK</name>
<dbReference type="CDD" id="cd06558">
    <property type="entry name" value="crotonase-like"/>
    <property type="match status" value="1"/>
</dbReference>
<protein>
    <submittedName>
        <fullName evidence="2">Enoyl-CoA hydratase/isomerase family protein</fullName>
    </submittedName>
</protein>
<dbReference type="InterPro" id="IPR014748">
    <property type="entry name" value="Enoyl-CoA_hydra_C"/>
</dbReference>
<comment type="caution">
    <text evidence="2">The sequence shown here is derived from an EMBL/GenBank/DDBJ whole genome shotgun (WGS) entry which is preliminary data.</text>
</comment>
<proteinExistence type="inferred from homology"/>
<dbReference type="RefSeq" id="WP_377302435.1">
    <property type="nucleotide sequence ID" value="NZ_CP180191.1"/>
</dbReference>
<dbReference type="InterPro" id="IPR029045">
    <property type="entry name" value="ClpP/crotonase-like_dom_sf"/>
</dbReference>
<dbReference type="SUPFAM" id="SSF52096">
    <property type="entry name" value="ClpP/crotonase"/>
    <property type="match status" value="1"/>
</dbReference>
<reference evidence="3" key="1">
    <citation type="journal article" date="2019" name="Int. J. Syst. Evol. Microbiol.">
        <title>The Global Catalogue of Microorganisms (GCM) 10K type strain sequencing project: providing services to taxonomists for standard genome sequencing and annotation.</title>
        <authorList>
            <consortium name="The Broad Institute Genomics Platform"/>
            <consortium name="The Broad Institute Genome Sequencing Center for Infectious Disease"/>
            <person name="Wu L."/>
            <person name="Ma J."/>
        </authorList>
    </citation>
    <scope>NUCLEOTIDE SEQUENCE [LARGE SCALE GENOMIC DNA]</scope>
    <source>
        <strain evidence="3">KCTC 52168</strain>
    </source>
</reference>
<dbReference type="Proteomes" id="UP001595556">
    <property type="component" value="Unassembled WGS sequence"/>
</dbReference>
<keyword evidence="3" id="KW-1185">Reference proteome</keyword>
<gene>
    <name evidence="2" type="ORF">ACFOEN_07255</name>
</gene>
<comment type="similarity">
    <text evidence="1">Belongs to the enoyl-CoA hydratase/isomerase family.</text>
</comment>
<organism evidence="2 3">
    <name type="scientific">Piscinibacterium candidicorallinum</name>
    <dbReference type="NCBI Taxonomy" id="1793872"/>
    <lineage>
        <taxon>Bacteria</taxon>
        <taxon>Pseudomonadati</taxon>
        <taxon>Pseudomonadota</taxon>
        <taxon>Betaproteobacteria</taxon>
        <taxon>Burkholderiales</taxon>
        <taxon>Piscinibacterium</taxon>
    </lineage>
</organism>
<dbReference type="InterPro" id="IPR051683">
    <property type="entry name" value="Enoyl-CoA_Hydratase/Isomerase"/>
</dbReference>
<dbReference type="Gene3D" id="3.90.226.10">
    <property type="entry name" value="2-enoyl-CoA Hydratase, Chain A, domain 1"/>
    <property type="match status" value="1"/>
</dbReference>
<dbReference type="PANTHER" id="PTHR42964:SF1">
    <property type="entry name" value="POLYKETIDE BIOSYNTHESIS ENOYL-COA HYDRATASE PKSH-RELATED"/>
    <property type="match status" value="1"/>
</dbReference>
<evidence type="ECO:0000313" key="3">
    <source>
        <dbReference type="Proteomes" id="UP001595556"/>
    </source>
</evidence>